<organism evidence="2 3">
    <name type="scientific">Pseudonocardia humida</name>
    <dbReference type="NCBI Taxonomy" id="2800819"/>
    <lineage>
        <taxon>Bacteria</taxon>
        <taxon>Bacillati</taxon>
        <taxon>Actinomycetota</taxon>
        <taxon>Actinomycetes</taxon>
        <taxon>Pseudonocardiales</taxon>
        <taxon>Pseudonocardiaceae</taxon>
        <taxon>Pseudonocardia</taxon>
    </lineage>
</organism>
<gene>
    <name evidence="2" type="ORF">KDL28_25330</name>
</gene>
<proteinExistence type="predicted"/>
<comment type="caution">
    <text evidence="2">The sequence shown here is derived from an EMBL/GenBank/DDBJ whole genome shotgun (WGS) entry which is preliminary data.</text>
</comment>
<dbReference type="Proteomes" id="UP001165283">
    <property type="component" value="Unassembled WGS sequence"/>
</dbReference>
<keyword evidence="3" id="KW-1185">Reference proteome</keyword>
<protein>
    <submittedName>
        <fullName evidence="2">Uncharacterized protein</fullName>
    </submittedName>
</protein>
<reference evidence="2" key="1">
    <citation type="submission" date="2021-04" db="EMBL/GenBank/DDBJ databases">
        <title>Pseudonocardia sp. nov., isolated from sandy soil of mangrove forest.</title>
        <authorList>
            <person name="Zan Z."/>
            <person name="Huang R."/>
            <person name="Liu W."/>
        </authorList>
    </citation>
    <scope>NUCLEOTIDE SEQUENCE</scope>
    <source>
        <strain evidence="2">S2-4</strain>
    </source>
</reference>
<dbReference type="RefSeq" id="WP_252442302.1">
    <property type="nucleotide sequence ID" value="NZ_JAGSOV010000054.1"/>
</dbReference>
<evidence type="ECO:0000313" key="3">
    <source>
        <dbReference type="Proteomes" id="UP001165283"/>
    </source>
</evidence>
<sequence>MVLKILGIALAAWIVLSVLGAIFKFLGTALVIGAVLFVGAAAYGAIKNRSGRSIGS</sequence>
<evidence type="ECO:0000313" key="2">
    <source>
        <dbReference type="EMBL" id="MCO1658392.1"/>
    </source>
</evidence>
<keyword evidence="1" id="KW-0812">Transmembrane</keyword>
<keyword evidence="1" id="KW-1133">Transmembrane helix</keyword>
<feature type="transmembrane region" description="Helical" evidence="1">
    <location>
        <begin position="30"/>
        <end position="46"/>
    </location>
</feature>
<accession>A0ABT1A5U6</accession>
<evidence type="ECO:0000256" key="1">
    <source>
        <dbReference type="SAM" id="Phobius"/>
    </source>
</evidence>
<keyword evidence="1" id="KW-0472">Membrane</keyword>
<name>A0ABT1A5U6_9PSEU</name>
<dbReference type="EMBL" id="JAGSOV010000054">
    <property type="protein sequence ID" value="MCO1658392.1"/>
    <property type="molecule type" value="Genomic_DNA"/>
</dbReference>